<evidence type="ECO:0000313" key="3">
    <source>
        <dbReference type="Proteomes" id="UP000002320"/>
    </source>
</evidence>
<evidence type="ECO:0000313" key="2">
    <source>
        <dbReference type="EnsemblMetazoa" id="CPIJ013630-PA"/>
    </source>
</evidence>
<keyword evidence="3" id="KW-1185">Reference proteome</keyword>
<dbReference type="VEuPathDB" id="VectorBase:CPIJ013630"/>
<dbReference type="AlphaFoldDB" id="B0X3R9"/>
<reference evidence="1" key="1">
    <citation type="submission" date="2007-03" db="EMBL/GenBank/DDBJ databases">
        <title>Annotation of Culex pipiens quinquefasciatus.</title>
        <authorList>
            <consortium name="The Broad Institute Genome Sequencing Platform"/>
            <person name="Atkinson P.W."/>
            <person name="Hemingway J."/>
            <person name="Christensen B.M."/>
            <person name="Higgs S."/>
            <person name="Kodira C."/>
            <person name="Hannick L."/>
            <person name="Megy K."/>
            <person name="O'Leary S."/>
            <person name="Pearson M."/>
            <person name="Haas B.J."/>
            <person name="Mauceli E."/>
            <person name="Wortman J.R."/>
            <person name="Lee N.H."/>
            <person name="Guigo R."/>
            <person name="Stanke M."/>
            <person name="Alvarado L."/>
            <person name="Amedeo P."/>
            <person name="Antoine C.H."/>
            <person name="Arensburger P."/>
            <person name="Bidwell S.L."/>
            <person name="Crawford M."/>
            <person name="Camaro F."/>
            <person name="Devon K."/>
            <person name="Engels R."/>
            <person name="Hammond M."/>
            <person name="Howarth C."/>
            <person name="Koehrsen M."/>
            <person name="Lawson D."/>
            <person name="Montgomery P."/>
            <person name="Nene V."/>
            <person name="Nusbaum C."/>
            <person name="Puiu D."/>
            <person name="Romero-Severson J."/>
            <person name="Severson D.W."/>
            <person name="Shumway M."/>
            <person name="Sisk P."/>
            <person name="Stolte C."/>
            <person name="Zeng Q."/>
            <person name="Eisenstadt E."/>
            <person name="Fraser-Liggett C."/>
            <person name="Strausberg R."/>
            <person name="Galagan J."/>
            <person name="Birren B."/>
            <person name="Collins F.H."/>
        </authorList>
    </citation>
    <scope>NUCLEOTIDE SEQUENCE [LARGE SCALE GENOMIC DNA]</scope>
    <source>
        <strain evidence="1">JHB</strain>
    </source>
</reference>
<protein>
    <submittedName>
        <fullName evidence="1 2">Uncharacterized protein</fullName>
    </submittedName>
</protein>
<organism>
    <name type="scientific">Culex quinquefasciatus</name>
    <name type="common">Southern house mosquito</name>
    <name type="synonym">Culex pungens</name>
    <dbReference type="NCBI Taxonomy" id="7176"/>
    <lineage>
        <taxon>Eukaryota</taxon>
        <taxon>Metazoa</taxon>
        <taxon>Ecdysozoa</taxon>
        <taxon>Arthropoda</taxon>
        <taxon>Hexapoda</taxon>
        <taxon>Insecta</taxon>
        <taxon>Pterygota</taxon>
        <taxon>Neoptera</taxon>
        <taxon>Endopterygota</taxon>
        <taxon>Diptera</taxon>
        <taxon>Nematocera</taxon>
        <taxon>Culicoidea</taxon>
        <taxon>Culicidae</taxon>
        <taxon>Culicinae</taxon>
        <taxon>Culicini</taxon>
        <taxon>Culex</taxon>
        <taxon>Culex</taxon>
    </lineage>
</organism>
<dbReference type="Proteomes" id="UP000002320">
    <property type="component" value="Unassembled WGS sequence"/>
</dbReference>
<evidence type="ECO:0000313" key="1">
    <source>
        <dbReference type="EMBL" id="EDS39962.1"/>
    </source>
</evidence>
<gene>
    <name evidence="2" type="primary">6047207</name>
    <name evidence="1" type="ORF">CpipJ_CPIJ013630</name>
</gene>
<dbReference type="InParanoid" id="B0X3R9"/>
<sequence>MGSSSTTGRLALILWAPVKGSVLKKAFLHPHKKSIVILPIYHGYQARFPARAAVVAGTTGAARFQAAAGLAPQRFHGSAAPAAAPQRFQRGSTAAAAAGLFQRFHGLTAPAAATGATLGSAQAAFHMVSEVSRPAVGFSAGAQAARVTRAVMRTSLNILKLKISGASLK</sequence>
<reference evidence="2" key="2">
    <citation type="submission" date="2021-02" db="UniProtKB">
        <authorList>
            <consortium name="EnsemblMetazoa"/>
        </authorList>
    </citation>
    <scope>IDENTIFICATION</scope>
    <source>
        <strain evidence="2">JHB</strain>
    </source>
</reference>
<dbReference type="EnsemblMetazoa" id="CPIJ013630-RA">
    <property type="protein sequence ID" value="CPIJ013630-PA"/>
    <property type="gene ID" value="CPIJ013630"/>
</dbReference>
<dbReference type="HOGENOM" id="CLU_1580057_0_0_1"/>
<accession>B0X3R9</accession>
<name>B0X3R9_CULQU</name>
<proteinExistence type="predicted"/>
<dbReference type="EMBL" id="DS232321">
    <property type="protein sequence ID" value="EDS39962.1"/>
    <property type="molecule type" value="Genomic_DNA"/>
</dbReference>
<dbReference type="KEGG" id="cqu:CpipJ_CPIJ013630"/>